<feature type="compositionally biased region" description="Basic and acidic residues" evidence="2">
    <location>
        <begin position="554"/>
        <end position="563"/>
    </location>
</feature>
<feature type="compositionally biased region" description="Polar residues" evidence="2">
    <location>
        <begin position="781"/>
        <end position="794"/>
    </location>
</feature>
<feature type="region of interest" description="Disordered" evidence="2">
    <location>
        <begin position="110"/>
        <end position="146"/>
    </location>
</feature>
<protein>
    <submittedName>
        <fullName evidence="3">Uncharacterized protein</fullName>
    </submittedName>
</protein>
<feature type="region of interest" description="Disordered" evidence="2">
    <location>
        <begin position="44"/>
        <end position="63"/>
    </location>
</feature>
<feature type="non-terminal residue" evidence="3">
    <location>
        <position position="827"/>
    </location>
</feature>
<accession>A0A482W7X0</accession>
<evidence type="ECO:0000256" key="1">
    <source>
        <dbReference type="SAM" id="Coils"/>
    </source>
</evidence>
<feature type="region of interest" description="Disordered" evidence="2">
    <location>
        <begin position="524"/>
        <end position="563"/>
    </location>
</feature>
<feature type="region of interest" description="Disordered" evidence="2">
    <location>
        <begin position="760"/>
        <end position="806"/>
    </location>
</feature>
<name>A0A482W7X0_ASBVE</name>
<keyword evidence="4" id="KW-1185">Reference proteome</keyword>
<dbReference type="EMBL" id="QDEB01025729">
    <property type="protein sequence ID" value="RZC40488.1"/>
    <property type="molecule type" value="Genomic_DNA"/>
</dbReference>
<dbReference type="Proteomes" id="UP000292052">
    <property type="component" value="Unassembled WGS sequence"/>
</dbReference>
<feature type="region of interest" description="Disordered" evidence="2">
    <location>
        <begin position="585"/>
        <end position="610"/>
    </location>
</feature>
<evidence type="ECO:0000313" key="3">
    <source>
        <dbReference type="EMBL" id="RZC40488.1"/>
    </source>
</evidence>
<evidence type="ECO:0000313" key="4">
    <source>
        <dbReference type="Proteomes" id="UP000292052"/>
    </source>
</evidence>
<feature type="compositionally biased region" description="Polar residues" evidence="2">
    <location>
        <begin position="110"/>
        <end position="123"/>
    </location>
</feature>
<reference evidence="3 4" key="1">
    <citation type="submission" date="2017-03" db="EMBL/GenBank/DDBJ databases">
        <title>Genome of the blue death feigning beetle - Asbolus verrucosus.</title>
        <authorList>
            <person name="Rider S.D."/>
        </authorList>
    </citation>
    <scope>NUCLEOTIDE SEQUENCE [LARGE SCALE GENOMIC DNA]</scope>
    <source>
        <strain evidence="3">Butters</strain>
        <tissue evidence="3">Head and leg muscle</tissue>
    </source>
</reference>
<sequence length="827" mass="91874">MQHPQEFWETLQKKYEEKNKTLQKREIELRHRLEAMDVIIGDSGKSVNAPRSSTPIVPSAPPPSPIMSSAPLLPDHISNRVLNYPDFKSCTCQPPQERTGFFQTVFSMFTSSKPKNPSPQSAPQDMPTKEVKQPANENTPAKTEEAPGIIVNGDIKPKTSHRGYINENCMCNPCMTEELAIPQKDNDFCNCSICTAISNTKDDSSCICSDKKDNSCVCSIDSKSSDKKDFGIIDRNSDLCTCSICSKMSGNKNLCYCNQDKLTETEIQNYSPAIKTETIETKKVKNSLGAASQLSLKSMDLHYMKNIHDLATQHKNTECSCNLNENVVSDSGQRSIAELKLENFLLKNELKEMRLEVRQYLERMEGPMQFKIESERYKCLQLEQKLEQAAKELADTQDLYQKEINSLKMQLCTANTNNYNLATINDKLGEDTAFFKNKCAELQDDLVRQKISEAETLKRMQATLNAQNNAMVVKDECSLHQIARELSKILKDCEPCGECINLPEDLTIAAKLLKSLTDMVDQKLPKDQEDQENDAGMVDQKSQRSVKESISGPNDEKSEKNMKESKKSCECSFKKAKEGILTSSSNKKSCKCSKKSTETREPPSQPLVENKVSTISSKRSCKCDAKSTEIVEPTPTDIVALPPSGDGVDQIWPKGSERFMLSHQVTSSRSKELLKSETSIKCLKVKENFPFDVDTRVDVIDKRPDGVHVTTTITNSGTLEVITEGPEGVIETTLVYTNSGNVEVITEILEYHAQERTCKRGTIKASSQPSEPKAIEPPSLKATTSEPAKSSDTPSGLELNASPSGPAVMNPNCQCIECPGLEPLPPT</sequence>
<feature type="coiled-coil region" evidence="1">
    <location>
        <begin position="336"/>
        <end position="410"/>
    </location>
</feature>
<keyword evidence="1" id="KW-0175">Coiled coil</keyword>
<proteinExistence type="predicted"/>
<gene>
    <name evidence="3" type="ORF">BDFB_004867</name>
</gene>
<comment type="caution">
    <text evidence="3">The sequence shown here is derived from an EMBL/GenBank/DDBJ whole genome shotgun (WGS) entry which is preliminary data.</text>
</comment>
<evidence type="ECO:0000256" key="2">
    <source>
        <dbReference type="SAM" id="MobiDB-lite"/>
    </source>
</evidence>
<dbReference type="OrthoDB" id="6424487at2759"/>
<dbReference type="AlphaFoldDB" id="A0A482W7X0"/>
<organism evidence="3 4">
    <name type="scientific">Asbolus verrucosus</name>
    <name type="common">Desert ironclad beetle</name>
    <dbReference type="NCBI Taxonomy" id="1661398"/>
    <lineage>
        <taxon>Eukaryota</taxon>
        <taxon>Metazoa</taxon>
        <taxon>Ecdysozoa</taxon>
        <taxon>Arthropoda</taxon>
        <taxon>Hexapoda</taxon>
        <taxon>Insecta</taxon>
        <taxon>Pterygota</taxon>
        <taxon>Neoptera</taxon>
        <taxon>Endopterygota</taxon>
        <taxon>Coleoptera</taxon>
        <taxon>Polyphaga</taxon>
        <taxon>Cucujiformia</taxon>
        <taxon>Tenebrionidae</taxon>
        <taxon>Pimeliinae</taxon>
        <taxon>Asbolus</taxon>
    </lineage>
</organism>